<evidence type="ECO:0000313" key="6">
    <source>
        <dbReference type="Proteomes" id="UP000722125"/>
    </source>
</evidence>
<organism evidence="5 6">
    <name type="scientific">Cellulomonas fulva</name>
    <dbReference type="NCBI Taxonomy" id="2835530"/>
    <lineage>
        <taxon>Bacteria</taxon>
        <taxon>Bacillati</taxon>
        <taxon>Actinomycetota</taxon>
        <taxon>Actinomycetes</taxon>
        <taxon>Micrococcales</taxon>
        <taxon>Cellulomonadaceae</taxon>
        <taxon>Cellulomonas</taxon>
    </lineage>
</organism>
<dbReference type="Proteomes" id="UP000722125">
    <property type="component" value="Unassembled WGS sequence"/>
</dbReference>
<sequence length="1569" mass="167561">MPHETRRRTLRRLVAAGVIGPFLAAGSLAPADAAEPALSDPVLDLPFEQSVADAGPLAHPTELKGTLSQEYVEGVEPGTHALQLKGGTYLDLGTSSALQPQDLTLSFWVRPTSTWSGEQVFTWNKTTWNSDGWYVASESNASPLAVSIGPATSGNNQPYMVTVASQDRASFMPVGQWTHLAVTYDHTTKAVTIYRNGRAVDTTVRYPYGGSNGATGVLGTSAGAKTIGFNGPVYNGSFLNATLDEYRVYDEAATAGQVEALFVEHGDLQAVAQQDADGLTVPEQVTLGVVLPTKASGGSDVAWTSSDPAVLSETGVVHRPGADEPDAVVTLTASVSYLGGPAVTRTFTVTVPADTTESTLQDSGLDTLLLQDDYLENAAAKEHEYLLSLSSEKFLYEWYRNVGLTPTTDSGYGGWERADVTNFRGHAFGHYMSALSQSYGATTDATTKAGLLAEIEDAVAGLTLVQDTYATQHPASAGYVSAFPESALNAVDGTGTTTDKVLVPWYNLHKVLAGLLDVHEYVGGETGDAALDVAQQFGEYVYRRISALSNKSIMLRTEYGGMNEALYELYDLTDDPHIKVAAEAFDETALFDLLAGGNDVLSGKHANTTIPKLIGALKRYTVFTQDPEKMATLTPAEVADLESYRDAAENFWQIVVDDHTYATGANSQSEHFHDPDSLHEFATQQGETGDAQTAETCNEYNMLKLTRELFKLTKDVKYANFYENTFINTILASQNPETGMTTYFQPMAAGYDRIYSMPYTEFWCCTGTGMENFSKLGDSMYFTDRRSVYVTMFFSSRFDYAEQNLRLTQEANLPTDDTVTFRVAAIDGDEVAEGTTLRLRVPQWIDGDPTLTVNGETVTPQVRAGFVVLEDVAAGDEITYRMPMTVQAHATEDNATWVAFSYGPVLLSTSLGSSNLNASQTVGVGVRVARVDPSAQTAITVAEGTPEEWLADLEDNLVRVADSADGQVRFELRNTTDGEDLLFTPHYRRHGERYGLYLYVESPDGPQMQARILAAKQELRDDEIAVDGIDNFDANNAEAEKGLKTGGTGTSQVGVWNGRQYRDAYAGGWFSYDLEIDPSSPTGYLRVRYFGGDNGRSFDVYVNDVKLKTVTVSNAQGASSFYFDDTLLPASALEVGPGTRYKKDVNGNFVLDENGAKIPVVTVRFQSTGGLVGGVFGAYVLRTTDYGTDPELAALSFDTGDLAPAFSPTRSSYTLTVPPGTTSVRMSATPHTPSGLVYVGDVLIDDTVPRTVRLEEDGTTSLTLVAKAQDHSTAAPYVVTVVERAVGTDASLKALTVDGSAVPGFAPDVHEYAVQTATGTAVVEALATDPAASVAVAPRDSSGAYVVTVTAEDGTTTATYRVVVSKLAPVTRTASTTTVSVYRTVRYGATHTVKVKVVAKDGSAVSGKATVTVRKAGKAVQVRQVTLTKGVGSVRLSRLAVGQYSVQATYAGSSTVKASSGIATTQVVKAKATVTATLDRTTVKARTGTAKLAVTVRTPAGVTPTGSVKVQIVKGGKVLRTQGVKLSGDKATVTLKNLTVTGTYTVKVSYGGSTTLATATAKPLTLRVV</sequence>
<dbReference type="Pfam" id="PF13385">
    <property type="entry name" value="Laminin_G_3"/>
    <property type="match status" value="1"/>
</dbReference>
<keyword evidence="5" id="KW-0378">Hydrolase</keyword>
<keyword evidence="6" id="KW-1185">Reference proteome</keyword>
<name>A0ABS5TW28_9CELL</name>
<dbReference type="InterPro" id="IPR046780">
    <property type="entry name" value="aBig_2"/>
</dbReference>
<dbReference type="PROSITE" id="PS51318">
    <property type="entry name" value="TAT"/>
    <property type="match status" value="1"/>
</dbReference>
<dbReference type="InterPro" id="IPR025883">
    <property type="entry name" value="Cadherin-like_domain"/>
</dbReference>
<dbReference type="SMART" id="SM00560">
    <property type="entry name" value="LamGL"/>
    <property type="match status" value="1"/>
</dbReference>
<reference evidence="5 6" key="1">
    <citation type="submission" date="2021-05" db="EMBL/GenBank/DDBJ databases">
        <title>Description of Cellulomonas sp. DKR-3 sp. nov.</title>
        <authorList>
            <person name="Dahal R.H."/>
            <person name="Chaudhary D.K."/>
        </authorList>
    </citation>
    <scope>NUCLEOTIDE SEQUENCE [LARGE SCALE GENOMIC DNA]</scope>
    <source>
        <strain evidence="5 6">DKR-3</strain>
    </source>
</reference>
<evidence type="ECO:0000256" key="1">
    <source>
        <dbReference type="ARBA" id="ARBA00022729"/>
    </source>
</evidence>
<dbReference type="InterPro" id="IPR013783">
    <property type="entry name" value="Ig-like_fold"/>
</dbReference>
<dbReference type="Pfam" id="PF20620">
    <property type="entry name" value="DUF6805"/>
    <property type="match status" value="1"/>
</dbReference>
<dbReference type="PANTHER" id="PTHR31151:SF0">
    <property type="entry name" value="PROLINE-TRNA LIGASE (DUF1680)"/>
    <property type="match status" value="1"/>
</dbReference>
<evidence type="ECO:0000313" key="5">
    <source>
        <dbReference type="EMBL" id="MBT0993353.1"/>
    </source>
</evidence>
<dbReference type="InterPro" id="IPR046544">
    <property type="entry name" value="GH146_SB_dom"/>
</dbReference>
<dbReference type="Pfam" id="PF20736">
    <property type="entry name" value="Glyco_hydro127M"/>
    <property type="match status" value="1"/>
</dbReference>
<dbReference type="InterPro" id="IPR013320">
    <property type="entry name" value="ConA-like_dom_sf"/>
</dbReference>
<feature type="signal peptide" evidence="3">
    <location>
        <begin position="1"/>
        <end position="33"/>
    </location>
</feature>
<protein>
    <submittedName>
        <fullName evidence="5">Glycoside hydrolase family 127 protein</fullName>
    </submittedName>
</protein>
<evidence type="ECO:0000259" key="4">
    <source>
        <dbReference type="SMART" id="SM00560"/>
    </source>
</evidence>
<feature type="domain" description="LamG-like jellyroll fold" evidence="4">
    <location>
        <begin position="101"/>
        <end position="256"/>
    </location>
</feature>
<dbReference type="Pfam" id="PF20578">
    <property type="entry name" value="aBig_2"/>
    <property type="match status" value="1"/>
</dbReference>
<dbReference type="Gene3D" id="2.60.120.200">
    <property type="match status" value="1"/>
</dbReference>
<accession>A0ABS5TW28</accession>
<dbReference type="Gene3D" id="2.60.40.10">
    <property type="entry name" value="Immunoglobulins"/>
    <property type="match status" value="1"/>
</dbReference>
<dbReference type="RefSeq" id="WP_214346739.1">
    <property type="nucleotide sequence ID" value="NZ_JAHBOH010000001.1"/>
</dbReference>
<dbReference type="InterPro" id="IPR012878">
    <property type="entry name" value="Beta-AFase-like_GH127_cat"/>
</dbReference>
<dbReference type="EMBL" id="JAHBOH010000001">
    <property type="protein sequence ID" value="MBT0993353.1"/>
    <property type="molecule type" value="Genomic_DNA"/>
</dbReference>
<dbReference type="InterPro" id="IPR006311">
    <property type="entry name" value="TAT_signal"/>
</dbReference>
<dbReference type="GO" id="GO:0016787">
    <property type="term" value="F:hydrolase activity"/>
    <property type="evidence" value="ECO:0007669"/>
    <property type="project" value="UniProtKB-KW"/>
</dbReference>
<evidence type="ECO:0000256" key="3">
    <source>
        <dbReference type="SAM" id="SignalP"/>
    </source>
</evidence>
<dbReference type="SUPFAM" id="SSF49899">
    <property type="entry name" value="Concanavalin A-like lectins/glucanases"/>
    <property type="match status" value="1"/>
</dbReference>
<evidence type="ECO:0000256" key="2">
    <source>
        <dbReference type="ARBA" id="ARBA00023157"/>
    </source>
</evidence>
<gene>
    <name evidence="5" type="ORF">KIN34_03520</name>
</gene>
<comment type="caution">
    <text evidence="5">The sequence shown here is derived from an EMBL/GenBank/DDBJ whole genome shotgun (WGS) entry which is preliminary data.</text>
</comment>
<dbReference type="PANTHER" id="PTHR31151">
    <property type="entry name" value="PROLINE-TRNA LIGASE (DUF1680)"/>
    <property type="match status" value="1"/>
</dbReference>
<dbReference type="Pfam" id="PF07944">
    <property type="entry name" value="Beta-AFase-like_GH127_cat"/>
    <property type="match status" value="1"/>
</dbReference>
<proteinExistence type="predicted"/>
<feature type="chain" id="PRO_5045285194" evidence="3">
    <location>
        <begin position="34"/>
        <end position="1569"/>
    </location>
</feature>
<dbReference type="Pfam" id="PF12733">
    <property type="entry name" value="Cadherin-like"/>
    <property type="match status" value="1"/>
</dbReference>
<dbReference type="InterPro" id="IPR006558">
    <property type="entry name" value="LamG-like"/>
</dbReference>
<dbReference type="InterPro" id="IPR049046">
    <property type="entry name" value="Beta-AFase-like_GH127_middle"/>
</dbReference>
<keyword evidence="2" id="KW-1015">Disulfide bond</keyword>
<keyword evidence="1 3" id="KW-0732">Signal</keyword>